<name>A0A0A8Y7Y5_ARUDO</name>
<evidence type="ECO:0000313" key="2">
    <source>
        <dbReference type="EMBL" id="JAD21295.1"/>
    </source>
</evidence>
<evidence type="ECO:0000256" key="1">
    <source>
        <dbReference type="SAM" id="SignalP"/>
    </source>
</evidence>
<feature type="chain" id="PRO_5002044625" evidence="1">
    <location>
        <begin position="21"/>
        <end position="49"/>
    </location>
</feature>
<reference evidence="2" key="2">
    <citation type="journal article" date="2015" name="Data Brief">
        <title>Shoot transcriptome of the giant reed, Arundo donax.</title>
        <authorList>
            <person name="Barrero R.A."/>
            <person name="Guerrero F.D."/>
            <person name="Moolhuijzen P."/>
            <person name="Goolsby J.A."/>
            <person name="Tidwell J."/>
            <person name="Bellgard S.E."/>
            <person name="Bellgard M.I."/>
        </authorList>
    </citation>
    <scope>NUCLEOTIDE SEQUENCE</scope>
    <source>
        <tissue evidence="2">Shoot tissue taken approximately 20 cm above the soil surface</tissue>
    </source>
</reference>
<dbReference type="EMBL" id="GBRH01276600">
    <property type="protein sequence ID" value="JAD21295.1"/>
    <property type="molecule type" value="Transcribed_RNA"/>
</dbReference>
<organism evidence="2">
    <name type="scientific">Arundo donax</name>
    <name type="common">Giant reed</name>
    <name type="synonym">Donax arundinaceus</name>
    <dbReference type="NCBI Taxonomy" id="35708"/>
    <lineage>
        <taxon>Eukaryota</taxon>
        <taxon>Viridiplantae</taxon>
        <taxon>Streptophyta</taxon>
        <taxon>Embryophyta</taxon>
        <taxon>Tracheophyta</taxon>
        <taxon>Spermatophyta</taxon>
        <taxon>Magnoliopsida</taxon>
        <taxon>Liliopsida</taxon>
        <taxon>Poales</taxon>
        <taxon>Poaceae</taxon>
        <taxon>PACMAD clade</taxon>
        <taxon>Arundinoideae</taxon>
        <taxon>Arundineae</taxon>
        <taxon>Arundo</taxon>
    </lineage>
</organism>
<feature type="signal peptide" evidence="1">
    <location>
        <begin position="1"/>
        <end position="20"/>
    </location>
</feature>
<proteinExistence type="predicted"/>
<keyword evidence="1" id="KW-0732">Signal</keyword>
<protein>
    <submittedName>
        <fullName evidence="2">Uncharacterized protein</fullName>
    </submittedName>
</protein>
<accession>A0A0A8Y7Y5</accession>
<sequence>MSDGGLLWCCLLQVREKVLAATSLVRLLCLEHGIQHWEPTQFTGNLPCT</sequence>
<reference evidence="2" key="1">
    <citation type="submission" date="2014-09" db="EMBL/GenBank/DDBJ databases">
        <authorList>
            <person name="Magalhaes I.L.F."/>
            <person name="Oliveira U."/>
            <person name="Santos F.R."/>
            <person name="Vidigal T.H.D.A."/>
            <person name="Brescovit A.D."/>
            <person name="Santos A.J."/>
        </authorList>
    </citation>
    <scope>NUCLEOTIDE SEQUENCE</scope>
    <source>
        <tissue evidence="2">Shoot tissue taken approximately 20 cm above the soil surface</tissue>
    </source>
</reference>
<dbReference type="AlphaFoldDB" id="A0A0A8Y7Y5"/>